<evidence type="ECO:0000313" key="2">
    <source>
        <dbReference type="Proteomes" id="UP001374579"/>
    </source>
</evidence>
<proteinExistence type="predicted"/>
<dbReference type="EMBL" id="JBAMIC010000001">
    <property type="protein sequence ID" value="KAK7114405.1"/>
    <property type="molecule type" value="Genomic_DNA"/>
</dbReference>
<protein>
    <submittedName>
        <fullName evidence="1">Uncharacterized protein</fullName>
    </submittedName>
</protein>
<keyword evidence="2" id="KW-1185">Reference proteome</keyword>
<sequence length="106" mass="12570">MNKEEGESTLQFVTRLRQQAEHCVFGDLVEQQIRDYAIENTTDRRLKAKLLEKGDLTLTQLLAIARVHEALCLRYRRWTSILNKVEMDLWVLFVENNTKDDDKMMQ</sequence>
<evidence type="ECO:0000313" key="1">
    <source>
        <dbReference type="EMBL" id="KAK7114405.1"/>
    </source>
</evidence>
<gene>
    <name evidence="1" type="ORF">V1264_000468</name>
</gene>
<organism evidence="1 2">
    <name type="scientific">Littorina saxatilis</name>
    <dbReference type="NCBI Taxonomy" id="31220"/>
    <lineage>
        <taxon>Eukaryota</taxon>
        <taxon>Metazoa</taxon>
        <taxon>Spiralia</taxon>
        <taxon>Lophotrochozoa</taxon>
        <taxon>Mollusca</taxon>
        <taxon>Gastropoda</taxon>
        <taxon>Caenogastropoda</taxon>
        <taxon>Littorinimorpha</taxon>
        <taxon>Littorinoidea</taxon>
        <taxon>Littorinidae</taxon>
        <taxon>Littorina</taxon>
    </lineage>
</organism>
<dbReference type="Proteomes" id="UP001374579">
    <property type="component" value="Unassembled WGS sequence"/>
</dbReference>
<comment type="caution">
    <text evidence="1">The sequence shown here is derived from an EMBL/GenBank/DDBJ whole genome shotgun (WGS) entry which is preliminary data.</text>
</comment>
<dbReference type="AlphaFoldDB" id="A0AAN9BZX2"/>
<name>A0AAN9BZX2_9CAEN</name>
<reference evidence="1 2" key="1">
    <citation type="submission" date="2024-02" db="EMBL/GenBank/DDBJ databases">
        <title>Chromosome-scale genome assembly of the rough periwinkle Littorina saxatilis.</title>
        <authorList>
            <person name="De Jode A."/>
            <person name="Faria R."/>
            <person name="Formenti G."/>
            <person name="Sims Y."/>
            <person name="Smith T.P."/>
            <person name="Tracey A."/>
            <person name="Wood J.M.D."/>
            <person name="Zagrodzka Z.B."/>
            <person name="Johannesson K."/>
            <person name="Butlin R.K."/>
            <person name="Leder E.H."/>
        </authorList>
    </citation>
    <scope>NUCLEOTIDE SEQUENCE [LARGE SCALE GENOMIC DNA]</scope>
    <source>
        <strain evidence="1">Snail1</strain>
        <tissue evidence="1">Muscle</tissue>
    </source>
</reference>
<accession>A0AAN9BZX2</accession>